<evidence type="ECO:0000256" key="1">
    <source>
        <dbReference type="SAM" id="SignalP"/>
    </source>
</evidence>
<feature type="signal peptide" evidence="1">
    <location>
        <begin position="1"/>
        <end position="43"/>
    </location>
</feature>
<dbReference type="SUPFAM" id="SSF48452">
    <property type="entry name" value="TPR-like"/>
    <property type="match status" value="1"/>
</dbReference>
<dbReference type="RefSeq" id="WP_009343030.1">
    <property type="nucleotide sequence ID" value="NZ_NBYN01000042.1"/>
</dbReference>
<dbReference type="InterPro" id="IPR011990">
    <property type="entry name" value="TPR-like_helical_dom_sf"/>
</dbReference>
<dbReference type="Gene3D" id="1.25.40.10">
    <property type="entry name" value="Tetratricopeptide repeat domain"/>
    <property type="match status" value="2"/>
</dbReference>
<sequence length="314" mass="35256">MISKGFLIAFLTLPRKFTRNLSVVQVVSMTTLALSLSINTAFAGDPFRVNQPHKIGDRTEAAFRAIFEQGNYGAGEDHLKKAMVEEPGEPLVYALKASLSYVNQDWVALEKYSRKTLEAGEKLTGTNPLRGNLYTGVGNFLMGATTLTRQGVWKGASQAFLQLKKVYEYLDQAEAIDANDPELNLIRGYMNLMLAVNLPFTSPEQAIEQWQQNAAPRYLVDRGIALAYRDLKQYPEALEYVNRALNSTSDNPEIYYLKAQILHEQGKREQDQNLVQQAIANFDLALAKKSQLPSSLVKQIKYERSQAEARLKSN</sequence>
<dbReference type="Pfam" id="PF13414">
    <property type="entry name" value="TPR_11"/>
    <property type="match status" value="1"/>
</dbReference>
<dbReference type="AlphaFoldDB" id="A0A1X4G6R0"/>
<feature type="chain" id="PRO_5010889077" evidence="1">
    <location>
        <begin position="44"/>
        <end position="314"/>
    </location>
</feature>
<dbReference type="InterPro" id="IPR048173">
    <property type="entry name" value="Sll0314-like"/>
</dbReference>
<dbReference type="Proteomes" id="UP000192997">
    <property type="component" value="Unassembled WGS sequence"/>
</dbReference>
<dbReference type="EMBL" id="NBYN01000042">
    <property type="protein sequence ID" value="OSO90680.1"/>
    <property type="molecule type" value="Genomic_DNA"/>
</dbReference>
<name>A0A1X4G6R0_9CYAN</name>
<comment type="caution">
    <text evidence="2">The sequence shown here is derived from an EMBL/GenBank/DDBJ whole genome shotgun (WGS) entry which is preliminary data.</text>
</comment>
<organism evidence="2 3">
    <name type="scientific">Cylindrospermopsis raciborskii CENA303</name>
    <dbReference type="NCBI Taxonomy" id="1170769"/>
    <lineage>
        <taxon>Bacteria</taxon>
        <taxon>Bacillati</taxon>
        <taxon>Cyanobacteriota</taxon>
        <taxon>Cyanophyceae</taxon>
        <taxon>Nostocales</taxon>
        <taxon>Aphanizomenonaceae</taxon>
        <taxon>Cylindrospermopsis</taxon>
    </lineage>
</organism>
<proteinExistence type="predicted"/>
<dbReference type="NCBIfam" id="NF041522">
    <property type="entry name" value="TPR_sll0314"/>
    <property type="match status" value="1"/>
</dbReference>
<protein>
    <submittedName>
        <fullName evidence="2">Uncharacterized protein</fullName>
    </submittedName>
</protein>
<reference evidence="3" key="1">
    <citation type="submission" date="2017-04" db="EMBL/GenBank/DDBJ databases">
        <authorList>
            <person name="Abreu V.A."/>
            <person name="Popin R.V."/>
            <person name="Rigonato J."/>
            <person name="Andreote A.P."/>
            <person name="Schaker P.C."/>
            <person name="Hoff-Risseti C."/>
            <person name="Alvarenga D.O."/>
            <person name="Varani A.M."/>
            <person name="Fiore M.F."/>
        </authorList>
    </citation>
    <scope>NUCLEOTIDE SEQUENCE [LARGE SCALE GENOMIC DNA]</scope>
    <source>
        <strain evidence="3">CENA303</strain>
    </source>
</reference>
<keyword evidence="1" id="KW-0732">Signal</keyword>
<accession>A0A1X4G6R0</accession>
<gene>
    <name evidence="2" type="ORF">B7O87_07590</name>
</gene>
<evidence type="ECO:0000313" key="3">
    <source>
        <dbReference type="Proteomes" id="UP000192997"/>
    </source>
</evidence>
<evidence type="ECO:0000313" key="2">
    <source>
        <dbReference type="EMBL" id="OSO90680.1"/>
    </source>
</evidence>